<accession>A0A317JMF7</accession>
<comment type="caution">
    <text evidence="1">The sequence shown here is derived from an EMBL/GenBank/DDBJ whole genome shotgun (WGS) entry which is preliminary data.</text>
</comment>
<name>A0A317JMF7_9BACT</name>
<proteinExistence type="predicted"/>
<protein>
    <submittedName>
        <fullName evidence="1">Uncharacterized protein</fullName>
    </submittedName>
</protein>
<evidence type="ECO:0000313" key="1">
    <source>
        <dbReference type="EMBL" id="PWU22501.1"/>
    </source>
</evidence>
<organism evidence="1 2">
    <name type="scientific">Candidatus Cerribacteria bacterium 'Amazon FNV 2010 28 9'</name>
    <dbReference type="NCBI Taxonomy" id="2081795"/>
    <lineage>
        <taxon>Bacteria</taxon>
        <taxon>Candidatus Cerribacteria</taxon>
    </lineage>
</organism>
<dbReference type="AlphaFoldDB" id="A0A317JMF7"/>
<reference evidence="1 2" key="1">
    <citation type="submission" date="2018-02" db="EMBL/GenBank/DDBJ databases">
        <title>Genomic Reconstructions from Amazon Rainforest and Pasture Soil Reveal Novel Insights into the Physiology of Candidate Phyla in Tropical Sites.</title>
        <authorList>
            <person name="Kroeger M.E."/>
            <person name="Delmont T."/>
            <person name="Eren A.M."/>
            <person name="Guo J."/>
            <person name="Meyer K.M."/>
            <person name="Khan K."/>
            <person name="Rodrigues J.L.M."/>
            <person name="Bohannan B.J.M."/>
            <person name="Tringe S."/>
            <person name="Borges C.D."/>
            <person name="Tiedje J."/>
            <person name="Tsai S.M."/>
            <person name="Nusslein K."/>
        </authorList>
    </citation>
    <scope>NUCLEOTIDE SEQUENCE [LARGE SCALE GENOMIC DNA]</scope>
    <source>
        <strain evidence="1">Amazon FNV 2010 28 9</strain>
    </source>
</reference>
<sequence>MDRKRTIEATLTSLSSALTHSEARGNGVEAQQKLLEDQIRIAKDFELTPKEIEKAIKLGVQKALATSEHRPIQ</sequence>
<gene>
    <name evidence="1" type="ORF">C5B42_05800</name>
</gene>
<dbReference type="EMBL" id="PSRQ01000062">
    <property type="protein sequence ID" value="PWU22501.1"/>
    <property type="molecule type" value="Genomic_DNA"/>
</dbReference>
<dbReference type="Proteomes" id="UP000246104">
    <property type="component" value="Unassembled WGS sequence"/>
</dbReference>
<evidence type="ECO:0000313" key="2">
    <source>
        <dbReference type="Proteomes" id="UP000246104"/>
    </source>
</evidence>